<organism evidence="2 3">
    <name type="scientific">Phialemonium atrogriseum</name>
    <dbReference type="NCBI Taxonomy" id="1093897"/>
    <lineage>
        <taxon>Eukaryota</taxon>
        <taxon>Fungi</taxon>
        <taxon>Dikarya</taxon>
        <taxon>Ascomycota</taxon>
        <taxon>Pezizomycotina</taxon>
        <taxon>Sordariomycetes</taxon>
        <taxon>Sordariomycetidae</taxon>
        <taxon>Cephalothecales</taxon>
        <taxon>Cephalothecaceae</taxon>
        <taxon>Phialemonium</taxon>
    </lineage>
</organism>
<dbReference type="EMBL" id="MU839039">
    <property type="protein sequence ID" value="KAK1762323.1"/>
    <property type="molecule type" value="Genomic_DNA"/>
</dbReference>
<dbReference type="AlphaFoldDB" id="A0AAJ0BPZ5"/>
<evidence type="ECO:0000313" key="3">
    <source>
        <dbReference type="Proteomes" id="UP001244011"/>
    </source>
</evidence>
<feature type="compositionally biased region" description="Polar residues" evidence="1">
    <location>
        <begin position="343"/>
        <end position="360"/>
    </location>
</feature>
<dbReference type="PANTHER" id="PTHR31252">
    <property type="entry name" value="DUF4419 DOMAIN-CONTAINING PROTEIN"/>
    <property type="match status" value="1"/>
</dbReference>
<dbReference type="RefSeq" id="XP_060278536.1">
    <property type="nucleotide sequence ID" value="XM_060425702.1"/>
</dbReference>
<name>A0AAJ0BPZ5_9PEZI</name>
<feature type="region of interest" description="Disordered" evidence="1">
    <location>
        <begin position="342"/>
        <end position="369"/>
    </location>
</feature>
<dbReference type="PANTHER" id="PTHR31252:SF11">
    <property type="entry name" value="DUF4419 DOMAIN-CONTAINING PROTEIN"/>
    <property type="match status" value="1"/>
</dbReference>
<gene>
    <name evidence="2" type="ORF">QBC33DRAFT_501428</name>
</gene>
<evidence type="ECO:0000256" key="1">
    <source>
        <dbReference type="SAM" id="MobiDB-lite"/>
    </source>
</evidence>
<sequence>MPVTIFTSDNDPGQWLMPNVDSDSDLLAGSRYEEYERSIRIVQSSFGGDLFCDNHISASTNGFLYTLFNAYSDHLHVTLRPEDVWFAILTQLSFYINAHAEELRSYFVAHDGTKELETVGDGTLDTSNVGALALEMTRLIQKNVVEPGLREWIMPTFSTTTESDRVVAAVLMMGSMQKYFSYTMSFLCGIPSVTLLGHREDWEDILHRLEKMTQLGEEPATFTELLRPILRHFVASFDAPARPDVLSFWKRAVDRREEGSGVDYITGWMSAFCFWDSEGKRIPHTSSENGAIIDGVKYHAIDTDQAPLGSVSVPVTINDNGHEFPARMVAGSVGIRAEAAGRTHNNAVTAPDSDNPTLAGNNDGDDNRLDSISPVTGWWMYEAKSDSQVEQEEEERREGIRSMMYGLGGRTKKVPTGSDGVQDAAA</sequence>
<proteinExistence type="predicted"/>
<dbReference type="Pfam" id="PF14388">
    <property type="entry name" value="DUF4419"/>
    <property type="match status" value="1"/>
</dbReference>
<dbReference type="InterPro" id="IPR025533">
    <property type="entry name" value="DUF4419"/>
</dbReference>
<accession>A0AAJ0BPZ5</accession>
<protein>
    <submittedName>
        <fullName evidence="2">Uncharacterized protein</fullName>
    </submittedName>
</protein>
<dbReference type="GeneID" id="85308889"/>
<comment type="caution">
    <text evidence="2">The sequence shown here is derived from an EMBL/GenBank/DDBJ whole genome shotgun (WGS) entry which is preliminary data.</text>
</comment>
<dbReference type="Proteomes" id="UP001244011">
    <property type="component" value="Unassembled WGS sequence"/>
</dbReference>
<reference evidence="2" key="1">
    <citation type="submission" date="2023-06" db="EMBL/GenBank/DDBJ databases">
        <title>Genome-scale phylogeny and comparative genomics of the fungal order Sordariales.</title>
        <authorList>
            <consortium name="Lawrence Berkeley National Laboratory"/>
            <person name="Hensen N."/>
            <person name="Bonometti L."/>
            <person name="Westerberg I."/>
            <person name="Brannstrom I.O."/>
            <person name="Guillou S."/>
            <person name="Cros-Aarteil S."/>
            <person name="Calhoun S."/>
            <person name="Haridas S."/>
            <person name="Kuo A."/>
            <person name="Mondo S."/>
            <person name="Pangilinan J."/>
            <person name="Riley R."/>
            <person name="Labutti K."/>
            <person name="Andreopoulos B."/>
            <person name="Lipzen A."/>
            <person name="Chen C."/>
            <person name="Yanf M."/>
            <person name="Daum C."/>
            <person name="Ng V."/>
            <person name="Clum A."/>
            <person name="Steindorff A."/>
            <person name="Ohm R."/>
            <person name="Martin F."/>
            <person name="Silar P."/>
            <person name="Natvig D."/>
            <person name="Lalanne C."/>
            <person name="Gautier V."/>
            <person name="Ament-Velasquez S.L."/>
            <person name="Kruys A."/>
            <person name="Hutchinson M.I."/>
            <person name="Powell A.J."/>
            <person name="Barry K."/>
            <person name="Miller A.N."/>
            <person name="Grigoriev I.V."/>
            <person name="Debuchy R."/>
            <person name="Gladieux P."/>
            <person name="Thoren M.H."/>
            <person name="Johannesson H."/>
        </authorList>
    </citation>
    <scope>NUCLEOTIDE SEQUENCE</scope>
    <source>
        <strain evidence="2">8032-3</strain>
    </source>
</reference>
<evidence type="ECO:0000313" key="2">
    <source>
        <dbReference type="EMBL" id="KAK1762323.1"/>
    </source>
</evidence>
<keyword evidence="3" id="KW-1185">Reference proteome</keyword>
<feature type="region of interest" description="Disordered" evidence="1">
    <location>
        <begin position="385"/>
        <end position="426"/>
    </location>
</feature>